<organism evidence="1 2">
    <name type="scientific">Sorangium cellulosum</name>
    <name type="common">Polyangium cellulosum</name>
    <dbReference type="NCBI Taxonomy" id="56"/>
    <lineage>
        <taxon>Bacteria</taxon>
        <taxon>Pseudomonadati</taxon>
        <taxon>Myxococcota</taxon>
        <taxon>Polyangia</taxon>
        <taxon>Polyangiales</taxon>
        <taxon>Polyangiaceae</taxon>
        <taxon>Sorangium</taxon>
    </lineage>
</organism>
<evidence type="ECO:0000313" key="1">
    <source>
        <dbReference type="EMBL" id="KYF82570.1"/>
    </source>
</evidence>
<evidence type="ECO:0000313" key="2">
    <source>
        <dbReference type="Proteomes" id="UP000075515"/>
    </source>
</evidence>
<dbReference type="EMBL" id="JEMC01003251">
    <property type="protein sequence ID" value="KYF82570.1"/>
    <property type="molecule type" value="Genomic_DNA"/>
</dbReference>
<protein>
    <submittedName>
        <fullName evidence="1">Uncharacterized protein</fullName>
    </submittedName>
</protein>
<gene>
    <name evidence="1" type="ORF">BE18_51575</name>
</gene>
<dbReference type="AlphaFoldDB" id="A0A150RR23"/>
<accession>A0A150RR23</accession>
<sequence>MERITLGEYAHICADLRERPGHEQQIQSRVGLSPQGWAALHAMWHERFQADPALKARWQALIEQSAQR</sequence>
<name>A0A150RR23_SORCE</name>
<dbReference type="Proteomes" id="UP000075515">
    <property type="component" value="Unassembled WGS sequence"/>
</dbReference>
<reference evidence="1 2" key="1">
    <citation type="submission" date="2014-02" db="EMBL/GenBank/DDBJ databases">
        <title>The small core and large imbalanced accessory genome model reveals a collaborative survival strategy of Sorangium cellulosum strains in nature.</title>
        <authorList>
            <person name="Han K."/>
            <person name="Peng R."/>
            <person name="Blom J."/>
            <person name="Li Y.-Z."/>
        </authorList>
    </citation>
    <scope>NUCLEOTIDE SEQUENCE [LARGE SCALE GENOMIC DNA]</scope>
    <source>
        <strain evidence="1 2">So0149</strain>
    </source>
</reference>
<proteinExistence type="predicted"/>
<comment type="caution">
    <text evidence="1">The sequence shown here is derived from an EMBL/GenBank/DDBJ whole genome shotgun (WGS) entry which is preliminary data.</text>
</comment>